<gene>
    <name evidence="1" type="ORF">KIH39_15195</name>
</gene>
<dbReference type="RefSeq" id="WP_213494082.1">
    <property type="nucleotide sequence ID" value="NZ_CP074694.1"/>
</dbReference>
<sequence>MPSRSKKVDPRLLGSWKSDRRKTFQHFKPKANCPPSSFRKLKAMFGKLVITWRRNTYVTNLDGFRRTYRYEVIATDSSSVVIRYYDEFSPQGSLRQINFSGDYYCMAASGGSLCEYFRRIPNEE</sequence>
<dbReference type="EMBL" id="CP074694">
    <property type="protein sequence ID" value="QVL30198.1"/>
    <property type="molecule type" value="Genomic_DNA"/>
</dbReference>
<reference evidence="1" key="1">
    <citation type="submission" date="2021-05" db="EMBL/GenBank/DDBJ databases">
        <title>Complete genome sequence of the cellulolytic planctomycete Telmatocola sphagniphila SP2T and characterization of the first cellulase from planctomycetes.</title>
        <authorList>
            <person name="Rakitin A.L."/>
            <person name="Beletsky A.V."/>
            <person name="Naumoff D.G."/>
            <person name="Kulichevskaya I.S."/>
            <person name="Mardanov A.V."/>
            <person name="Ravin N.V."/>
            <person name="Dedysh S.N."/>
        </authorList>
    </citation>
    <scope>NUCLEOTIDE SEQUENCE</scope>
    <source>
        <strain evidence="1">SP2T</strain>
    </source>
</reference>
<protein>
    <submittedName>
        <fullName evidence="1">Uncharacterized protein</fullName>
    </submittedName>
</protein>
<keyword evidence="2" id="KW-1185">Reference proteome</keyword>
<dbReference type="Proteomes" id="UP000676194">
    <property type="component" value="Chromosome"/>
</dbReference>
<name>A0A8E6B433_9BACT</name>
<dbReference type="AlphaFoldDB" id="A0A8E6B433"/>
<evidence type="ECO:0000313" key="2">
    <source>
        <dbReference type="Proteomes" id="UP000676194"/>
    </source>
</evidence>
<dbReference type="KEGG" id="tsph:KIH39_15195"/>
<evidence type="ECO:0000313" key="1">
    <source>
        <dbReference type="EMBL" id="QVL30198.1"/>
    </source>
</evidence>
<proteinExistence type="predicted"/>
<organism evidence="1 2">
    <name type="scientific">Telmatocola sphagniphila</name>
    <dbReference type="NCBI Taxonomy" id="1123043"/>
    <lineage>
        <taxon>Bacteria</taxon>
        <taxon>Pseudomonadati</taxon>
        <taxon>Planctomycetota</taxon>
        <taxon>Planctomycetia</taxon>
        <taxon>Gemmatales</taxon>
        <taxon>Gemmataceae</taxon>
    </lineage>
</organism>
<accession>A0A8E6B433</accession>